<sequence length="247" mass="27846">MEHWLANLTTCATSYPASRRITSFPKLKSVQGLVEVPSRFGNSDIDIEMLAKSTKTIIGVVGNTRPHAQRRFCVDSLIHRPKEEWLSNIPDKDDALSQERGIPSPYIEEFKTDDSLTTDFEYVQNEHINGPMEVVIIATKGEAIAIGITQMNQSPLSRRRTKLAFIQRSTFESLCSKYLTVVGYYWNIHGDVFGSRRGISRLYIRGLLGLLEQPFEEEAGADVDLNLPSLDKSPPFDPESSIPQWTL</sequence>
<accession>A0AAN6YSL4</accession>
<dbReference type="EMBL" id="MU865513">
    <property type="protein sequence ID" value="KAK4221817.1"/>
    <property type="molecule type" value="Genomic_DNA"/>
</dbReference>
<reference evidence="2" key="2">
    <citation type="submission" date="2023-05" db="EMBL/GenBank/DDBJ databases">
        <authorList>
            <consortium name="Lawrence Berkeley National Laboratory"/>
            <person name="Steindorff A."/>
            <person name="Hensen N."/>
            <person name="Bonometti L."/>
            <person name="Westerberg I."/>
            <person name="Brannstrom I.O."/>
            <person name="Guillou S."/>
            <person name="Cros-Aarteil S."/>
            <person name="Calhoun S."/>
            <person name="Haridas S."/>
            <person name="Kuo A."/>
            <person name="Mondo S."/>
            <person name="Pangilinan J."/>
            <person name="Riley R."/>
            <person name="Labutti K."/>
            <person name="Andreopoulos B."/>
            <person name="Lipzen A."/>
            <person name="Chen C."/>
            <person name="Yanf M."/>
            <person name="Daum C."/>
            <person name="Ng V."/>
            <person name="Clum A."/>
            <person name="Ohm R."/>
            <person name="Martin F."/>
            <person name="Silar P."/>
            <person name="Natvig D."/>
            <person name="Lalanne C."/>
            <person name="Gautier V."/>
            <person name="Ament-Velasquez S.L."/>
            <person name="Kruys A."/>
            <person name="Hutchinson M.I."/>
            <person name="Powell A.J."/>
            <person name="Barry K."/>
            <person name="Miller A.N."/>
            <person name="Grigoriev I.V."/>
            <person name="Debuchy R."/>
            <person name="Gladieux P."/>
            <person name="Thoren M.H."/>
            <person name="Johannesson H."/>
        </authorList>
    </citation>
    <scope>NUCLEOTIDE SEQUENCE</scope>
    <source>
        <strain evidence="2">CBS 990.96</strain>
    </source>
</reference>
<protein>
    <submittedName>
        <fullName evidence="2">Uncharacterized protein</fullName>
    </submittedName>
</protein>
<name>A0AAN6YSL4_9PEZI</name>
<evidence type="ECO:0000313" key="2">
    <source>
        <dbReference type="EMBL" id="KAK4221817.1"/>
    </source>
</evidence>
<keyword evidence="3" id="KW-1185">Reference proteome</keyword>
<gene>
    <name evidence="2" type="ORF">QBC38DRAFT_504581</name>
</gene>
<reference evidence="2" key="1">
    <citation type="journal article" date="2023" name="Mol. Phylogenet. Evol.">
        <title>Genome-scale phylogeny and comparative genomics of the fungal order Sordariales.</title>
        <authorList>
            <person name="Hensen N."/>
            <person name="Bonometti L."/>
            <person name="Westerberg I."/>
            <person name="Brannstrom I.O."/>
            <person name="Guillou S."/>
            <person name="Cros-Aarteil S."/>
            <person name="Calhoun S."/>
            <person name="Haridas S."/>
            <person name="Kuo A."/>
            <person name="Mondo S."/>
            <person name="Pangilinan J."/>
            <person name="Riley R."/>
            <person name="LaButti K."/>
            <person name="Andreopoulos B."/>
            <person name="Lipzen A."/>
            <person name="Chen C."/>
            <person name="Yan M."/>
            <person name="Daum C."/>
            <person name="Ng V."/>
            <person name="Clum A."/>
            <person name="Steindorff A."/>
            <person name="Ohm R.A."/>
            <person name="Martin F."/>
            <person name="Silar P."/>
            <person name="Natvig D.O."/>
            <person name="Lalanne C."/>
            <person name="Gautier V."/>
            <person name="Ament-Velasquez S.L."/>
            <person name="Kruys A."/>
            <person name="Hutchinson M.I."/>
            <person name="Powell A.J."/>
            <person name="Barry K."/>
            <person name="Miller A.N."/>
            <person name="Grigoriev I.V."/>
            <person name="Debuchy R."/>
            <person name="Gladieux P."/>
            <person name="Hiltunen Thoren M."/>
            <person name="Johannesson H."/>
        </authorList>
    </citation>
    <scope>NUCLEOTIDE SEQUENCE</scope>
    <source>
        <strain evidence="2">CBS 990.96</strain>
    </source>
</reference>
<evidence type="ECO:0000313" key="3">
    <source>
        <dbReference type="Proteomes" id="UP001301958"/>
    </source>
</evidence>
<organism evidence="2 3">
    <name type="scientific">Podospora fimiseda</name>
    <dbReference type="NCBI Taxonomy" id="252190"/>
    <lineage>
        <taxon>Eukaryota</taxon>
        <taxon>Fungi</taxon>
        <taxon>Dikarya</taxon>
        <taxon>Ascomycota</taxon>
        <taxon>Pezizomycotina</taxon>
        <taxon>Sordariomycetes</taxon>
        <taxon>Sordariomycetidae</taxon>
        <taxon>Sordariales</taxon>
        <taxon>Podosporaceae</taxon>
        <taxon>Podospora</taxon>
    </lineage>
</organism>
<proteinExistence type="predicted"/>
<feature type="region of interest" description="Disordered" evidence="1">
    <location>
        <begin position="228"/>
        <end position="247"/>
    </location>
</feature>
<comment type="caution">
    <text evidence="2">The sequence shown here is derived from an EMBL/GenBank/DDBJ whole genome shotgun (WGS) entry which is preliminary data.</text>
</comment>
<dbReference type="PROSITE" id="PS50890">
    <property type="entry name" value="PUA"/>
    <property type="match status" value="1"/>
</dbReference>
<evidence type="ECO:0000256" key="1">
    <source>
        <dbReference type="SAM" id="MobiDB-lite"/>
    </source>
</evidence>
<dbReference type="AlphaFoldDB" id="A0AAN6YSL4"/>
<dbReference type="Proteomes" id="UP001301958">
    <property type="component" value="Unassembled WGS sequence"/>
</dbReference>